<keyword evidence="5 7" id="KW-0472">Membrane</keyword>
<proteinExistence type="predicted"/>
<evidence type="ECO:0000259" key="9">
    <source>
        <dbReference type="PROSITE" id="PS51847"/>
    </source>
</evidence>
<evidence type="ECO:0000256" key="7">
    <source>
        <dbReference type="SAM" id="Phobius"/>
    </source>
</evidence>
<evidence type="ECO:0000256" key="4">
    <source>
        <dbReference type="ARBA" id="ARBA00023121"/>
    </source>
</evidence>
<dbReference type="PANTHER" id="PTHR47042">
    <property type="entry name" value="C2 DOMAIN-CONTAINING PROTEIN-LIKE"/>
    <property type="match status" value="1"/>
</dbReference>
<dbReference type="Gene3D" id="2.60.40.150">
    <property type="entry name" value="C2 domain"/>
    <property type="match status" value="1"/>
</dbReference>
<dbReference type="Pfam" id="PF00168">
    <property type="entry name" value="C2"/>
    <property type="match status" value="1"/>
</dbReference>
<keyword evidence="7" id="KW-0812">Transmembrane</keyword>
<feature type="compositionally biased region" description="Basic and acidic residues" evidence="6">
    <location>
        <begin position="645"/>
        <end position="657"/>
    </location>
</feature>
<evidence type="ECO:0000256" key="5">
    <source>
        <dbReference type="ARBA" id="ARBA00023136"/>
    </source>
</evidence>
<dbReference type="PROSITE" id="PS51847">
    <property type="entry name" value="SMP"/>
    <property type="match status" value="1"/>
</dbReference>
<organism evidence="10 11">
    <name type="scientific">Lithospermum erythrorhizon</name>
    <name type="common">Purple gromwell</name>
    <name type="synonym">Lithospermum officinale var. erythrorhizon</name>
    <dbReference type="NCBI Taxonomy" id="34254"/>
    <lineage>
        <taxon>Eukaryota</taxon>
        <taxon>Viridiplantae</taxon>
        <taxon>Streptophyta</taxon>
        <taxon>Embryophyta</taxon>
        <taxon>Tracheophyta</taxon>
        <taxon>Spermatophyta</taxon>
        <taxon>Magnoliopsida</taxon>
        <taxon>eudicotyledons</taxon>
        <taxon>Gunneridae</taxon>
        <taxon>Pentapetalae</taxon>
        <taxon>asterids</taxon>
        <taxon>lamiids</taxon>
        <taxon>Boraginales</taxon>
        <taxon>Boraginaceae</taxon>
        <taxon>Boraginoideae</taxon>
        <taxon>Lithospermeae</taxon>
        <taxon>Lithospermum</taxon>
    </lineage>
</organism>
<dbReference type="PROSITE" id="PS50004">
    <property type="entry name" value="C2"/>
    <property type="match status" value="1"/>
</dbReference>
<feature type="domain" description="SMP-LTD" evidence="9">
    <location>
        <begin position="72"/>
        <end position="266"/>
    </location>
</feature>
<comment type="caution">
    <text evidence="10">The sequence shown here is derived from an EMBL/GenBank/DDBJ whole genome shotgun (WGS) entry which is preliminary data.</text>
</comment>
<feature type="compositionally biased region" description="Low complexity" evidence="6">
    <location>
        <begin position="503"/>
        <end position="517"/>
    </location>
</feature>
<dbReference type="GO" id="GO:0008289">
    <property type="term" value="F:lipid binding"/>
    <property type="evidence" value="ECO:0007669"/>
    <property type="project" value="UniProtKB-KW"/>
</dbReference>
<dbReference type="InterPro" id="IPR052847">
    <property type="entry name" value="Ext_Synaptotagmin/KAHRP-like"/>
</dbReference>
<evidence type="ECO:0000313" key="10">
    <source>
        <dbReference type="EMBL" id="GAA0149233.1"/>
    </source>
</evidence>
<evidence type="ECO:0000259" key="8">
    <source>
        <dbReference type="PROSITE" id="PS50004"/>
    </source>
</evidence>
<evidence type="ECO:0000313" key="11">
    <source>
        <dbReference type="Proteomes" id="UP001454036"/>
    </source>
</evidence>
<feature type="region of interest" description="Disordered" evidence="6">
    <location>
        <begin position="779"/>
        <end position="801"/>
    </location>
</feature>
<dbReference type="InterPro" id="IPR000008">
    <property type="entry name" value="C2_dom"/>
</dbReference>
<feature type="transmembrane region" description="Helical" evidence="7">
    <location>
        <begin position="7"/>
        <end position="26"/>
    </location>
</feature>
<dbReference type="SMART" id="SM00239">
    <property type="entry name" value="C2"/>
    <property type="match status" value="1"/>
</dbReference>
<evidence type="ECO:0000256" key="1">
    <source>
        <dbReference type="ARBA" id="ARBA00004370"/>
    </source>
</evidence>
<dbReference type="InterPro" id="IPR031468">
    <property type="entry name" value="SMP_LBD"/>
</dbReference>
<dbReference type="CDD" id="cd00030">
    <property type="entry name" value="C2"/>
    <property type="match status" value="1"/>
</dbReference>
<dbReference type="CDD" id="cd21669">
    <property type="entry name" value="SMP_SF"/>
    <property type="match status" value="1"/>
</dbReference>
<accession>A0AAV3PDN6</accession>
<dbReference type="EMBL" id="BAABME010017212">
    <property type="protein sequence ID" value="GAA0149233.1"/>
    <property type="molecule type" value="Genomic_DNA"/>
</dbReference>
<evidence type="ECO:0000256" key="2">
    <source>
        <dbReference type="ARBA" id="ARBA00022448"/>
    </source>
</evidence>
<comment type="subcellular location">
    <subcellularLocation>
        <location evidence="1">Membrane</location>
    </subcellularLocation>
</comment>
<feature type="region of interest" description="Disordered" evidence="6">
    <location>
        <begin position="480"/>
        <end position="569"/>
    </location>
</feature>
<dbReference type="GO" id="GO:0006869">
    <property type="term" value="P:lipid transport"/>
    <property type="evidence" value="ECO:0007669"/>
    <property type="project" value="UniProtKB-KW"/>
</dbReference>
<reference evidence="10 11" key="1">
    <citation type="submission" date="2024-01" db="EMBL/GenBank/DDBJ databases">
        <title>The complete chloroplast genome sequence of Lithospermum erythrorhizon: insights into the phylogenetic relationship among Boraginaceae species and the maternal lineages of purple gromwells.</title>
        <authorList>
            <person name="Okada T."/>
            <person name="Watanabe K."/>
        </authorList>
    </citation>
    <scope>NUCLEOTIDE SEQUENCE [LARGE SCALE GENOMIC DNA]</scope>
</reference>
<feature type="domain" description="C2" evidence="8">
    <location>
        <begin position="271"/>
        <end position="384"/>
    </location>
</feature>
<keyword evidence="2" id="KW-0813">Transport</keyword>
<evidence type="ECO:0008006" key="12">
    <source>
        <dbReference type="Google" id="ProtNLM"/>
    </source>
</evidence>
<keyword evidence="7" id="KW-1133">Transmembrane helix</keyword>
<name>A0AAV3PDN6_LITER</name>
<keyword evidence="11" id="KW-1185">Reference proteome</keyword>
<evidence type="ECO:0000256" key="6">
    <source>
        <dbReference type="SAM" id="MobiDB-lite"/>
    </source>
</evidence>
<sequence length="821" mass="91724">MSSITDATIMHHVIIVLLVLWMLNSYNYSHPIAYFLSLVYLYMVHEVYEMRLRRKLQNEEKRNANQRRVLSDSESVRWLNYAIEKLWPICMEEIVSQKILLPIVPWFLQKYKPWTAKEVTVQHLYLGRSPPMFTEMRVLSEPGEDDHLVLELGMSFVTAGDMSSLLAIKLRKALGLGMVAKLHLLGLHIEGKVLVGVKFIRKWPYISRLRICFAEPPYFQMTVKPLIAHGVDVTELPGIAGWLDKLLGVAFEQTLVEPNMLVVDVEKFVAPEPENWFSVDAKEPIAHAIVEVLEADEIKPSDLNGLSDPYVKGRLGPYRFRTEVKKKTLAPKWQEEFRVPVCSWENPILKIEVRDKDRLVDDKLGDCSIDVGDLRGGQRHDIWLSLKNIKVGRLHLAITVVEAKGNGKESEEASAAQTLNDLNEKDFHANESASKESFPEGKTEKSQRVLDKIEPIVIEGQEETGIWVLHPGSEVAQIWEPRKGRTRVGSQIHCESGDGSVKSMGSGSGHNEGSSSDESGEDASKPHERNRIRRGLHKIGSVFQRSPKGDDKSILTEDPIPSPHANLKSVNTKDISVKYVVDAPVSAPSSTKPTKLDGNQSPEGSTVESPSKRGNMKGMAKGFMKHAGKSAQGIKYALSRNSRKPKAEVFAEADRDTSTAISNSSDDETLMSPVDSPGLCGDSFKSREDVHQTMPDDDFNNATEIMSTDVHETAPDDFNNATEVMSPDVHQTMPDTEIMSTDVHETAPDDDFNNATEVMSPDVHQTMPDDDFNNATKTMSTENTKSVDAFEPLSDLPKQTEEYVEMPVLTIESMEKSDATL</sequence>
<keyword evidence="3" id="KW-0445">Lipid transport</keyword>
<feature type="compositionally biased region" description="Polar residues" evidence="6">
    <location>
        <begin position="587"/>
        <end position="609"/>
    </location>
</feature>
<dbReference type="Proteomes" id="UP001454036">
    <property type="component" value="Unassembled WGS sequence"/>
</dbReference>
<gene>
    <name evidence="10" type="ORF">LIER_36891</name>
</gene>
<evidence type="ECO:0000256" key="3">
    <source>
        <dbReference type="ARBA" id="ARBA00023055"/>
    </source>
</evidence>
<dbReference type="AlphaFoldDB" id="A0AAV3PDN6"/>
<dbReference type="SUPFAM" id="SSF49562">
    <property type="entry name" value="C2 domain (Calcium/lipid-binding domain, CaLB)"/>
    <property type="match status" value="1"/>
</dbReference>
<dbReference type="GO" id="GO:0016020">
    <property type="term" value="C:membrane"/>
    <property type="evidence" value="ECO:0007669"/>
    <property type="project" value="UniProtKB-SubCell"/>
</dbReference>
<keyword evidence="4" id="KW-0446">Lipid-binding</keyword>
<feature type="region of interest" description="Disordered" evidence="6">
    <location>
        <begin position="585"/>
        <end position="618"/>
    </location>
</feature>
<feature type="region of interest" description="Disordered" evidence="6">
    <location>
        <begin position="639"/>
        <end position="675"/>
    </location>
</feature>
<dbReference type="PANTHER" id="PTHR47042:SF4">
    <property type="entry name" value="OS02G0313700 PROTEIN"/>
    <property type="match status" value="1"/>
</dbReference>
<dbReference type="InterPro" id="IPR035892">
    <property type="entry name" value="C2_domain_sf"/>
</dbReference>
<protein>
    <recommendedName>
        <fullName evidence="12">C2 domain-containing protein</fullName>
    </recommendedName>
</protein>